<dbReference type="PANTHER" id="PTHR46558">
    <property type="entry name" value="TRACRIPTIONAL REGULATORY PROTEIN-RELATED-RELATED"/>
    <property type="match status" value="1"/>
</dbReference>
<name>A0A2A3U155_LEVBR</name>
<feature type="domain" description="HTH cro/C1-type" evidence="4">
    <location>
        <begin position="12"/>
        <end position="66"/>
    </location>
</feature>
<evidence type="ECO:0000256" key="1">
    <source>
        <dbReference type="ARBA" id="ARBA00023125"/>
    </source>
</evidence>
<proteinExistence type="predicted"/>
<gene>
    <name evidence="5" type="ORF">CNR29_12290</name>
</gene>
<dbReference type="CDD" id="cd00093">
    <property type="entry name" value="HTH_XRE"/>
    <property type="match status" value="1"/>
</dbReference>
<keyword evidence="3" id="KW-1133">Transmembrane helix</keyword>
<dbReference type="PANTHER" id="PTHR46558:SF13">
    <property type="entry name" value="HTH-TYPE TRANSCRIPTIONAL REGULATOR IMMR"/>
    <property type="match status" value="1"/>
</dbReference>
<dbReference type="InterPro" id="IPR001387">
    <property type="entry name" value="Cro/C1-type_HTH"/>
</dbReference>
<dbReference type="GO" id="GO:0003677">
    <property type="term" value="F:DNA binding"/>
    <property type="evidence" value="ECO:0007669"/>
    <property type="project" value="UniProtKB-KW"/>
</dbReference>
<accession>A0A2A3U155</accession>
<sequence>MGQMENKFNTQLSQLRRQAGLSQEQLASQVFVTRQSVSKWEQGETTPDLDTLISLATVLGVSLDELVSGRSTATHQTETEATFDQPEPAGATTGHPMNFWEFLANYWWALVALAGVIGVFFGH</sequence>
<dbReference type="AlphaFoldDB" id="A0A2A3U155"/>
<organism evidence="5 6">
    <name type="scientific">Levilactobacillus brevis</name>
    <name type="common">Lactobacillus brevis</name>
    <dbReference type="NCBI Taxonomy" id="1580"/>
    <lineage>
        <taxon>Bacteria</taxon>
        <taxon>Bacillati</taxon>
        <taxon>Bacillota</taxon>
        <taxon>Bacilli</taxon>
        <taxon>Lactobacillales</taxon>
        <taxon>Lactobacillaceae</taxon>
        <taxon>Levilactobacillus</taxon>
    </lineage>
</organism>
<reference evidence="5 6" key="1">
    <citation type="submission" date="2017-09" db="EMBL/GenBank/DDBJ databases">
        <title>Genome sequence of Lactobacillus brevis D7.</title>
        <authorList>
            <person name="Kwon M.-S."/>
            <person name="Lim S.K."/>
            <person name="Choi H.-J."/>
        </authorList>
    </citation>
    <scope>NUCLEOTIDE SEQUENCE [LARGE SCALE GENOMIC DNA]</scope>
    <source>
        <strain evidence="5 6">D7</strain>
    </source>
</reference>
<dbReference type="InterPro" id="IPR010982">
    <property type="entry name" value="Lambda_DNA-bd_dom_sf"/>
</dbReference>
<protein>
    <submittedName>
        <fullName evidence="5">XRE family transcriptional regulator</fullName>
    </submittedName>
</protein>
<dbReference type="EMBL" id="NVYO01000001">
    <property type="protein sequence ID" value="PBQ24757.1"/>
    <property type="molecule type" value="Genomic_DNA"/>
</dbReference>
<evidence type="ECO:0000313" key="5">
    <source>
        <dbReference type="EMBL" id="PBQ24757.1"/>
    </source>
</evidence>
<dbReference type="Proteomes" id="UP000217918">
    <property type="component" value="Unassembled WGS sequence"/>
</dbReference>
<comment type="caution">
    <text evidence="5">The sequence shown here is derived from an EMBL/GenBank/DDBJ whole genome shotgun (WGS) entry which is preliminary data.</text>
</comment>
<dbReference type="Pfam" id="PF01381">
    <property type="entry name" value="HTH_3"/>
    <property type="match status" value="1"/>
</dbReference>
<evidence type="ECO:0000313" key="6">
    <source>
        <dbReference type="Proteomes" id="UP000217918"/>
    </source>
</evidence>
<keyword evidence="3" id="KW-0472">Membrane</keyword>
<evidence type="ECO:0000256" key="2">
    <source>
        <dbReference type="SAM" id="MobiDB-lite"/>
    </source>
</evidence>
<dbReference type="Gene3D" id="1.10.260.40">
    <property type="entry name" value="lambda repressor-like DNA-binding domains"/>
    <property type="match status" value="1"/>
</dbReference>
<dbReference type="PROSITE" id="PS50943">
    <property type="entry name" value="HTH_CROC1"/>
    <property type="match status" value="1"/>
</dbReference>
<keyword evidence="1" id="KW-0238">DNA-binding</keyword>
<evidence type="ECO:0000256" key="3">
    <source>
        <dbReference type="SAM" id="Phobius"/>
    </source>
</evidence>
<dbReference type="SUPFAM" id="SSF47413">
    <property type="entry name" value="lambda repressor-like DNA-binding domains"/>
    <property type="match status" value="1"/>
</dbReference>
<feature type="compositionally biased region" description="Polar residues" evidence="2">
    <location>
        <begin position="70"/>
        <end position="82"/>
    </location>
</feature>
<dbReference type="SMART" id="SM00530">
    <property type="entry name" value="HTH_XRE"/>
    <property type="match status" value="1"/>
</dbReference>
<feature type="region of interest" description="Disordered" evidence="2">
    <location>
        <begin position="70"/>
        <end position="90"/>
    </location>
</feature>
<feature type="transmembrane region" description="Helical" evidence="3">
    <location>
        <begin position="106"/>
        <end position="122"/>
    </location>
</feature>
<keyword evidence="3" id="KW-0812">Transmembrane</keyword>
<evidence type="ECO:0000259" key="4">
    <source>
        <dbReference type="PROSITE" id="PS50943"/>
    </source>
</evidence>